<comment type="caution">
    <text evidence="2">The sequence shown here is derived from an EMBL/GenBank/DDBJ whole genome shotgun (WGS) entry which is preliminary data.</text>
</comment>
<keyword evidence="1" id="KW-1133">Transmembrane helix</keyword>
<feature type="transmembrane region" description="Helical" evidence="1">
    <location>
        <begin position="348"/>
        <end position="369"/>
    </location>
</feature>
<feature type="transmembrane region" description="Helical" evidence="1">
    <location>
        <begin position="190"/>
        <end position="212"/>
    </location>
</feature>
<keyword evidence="1" id="KW-0812">Transmembrane</keyword>
<evidence type="ECO:0000256" key="1">
    <source>
        <dbReference type="SAM" id="Phobius"/>
    </source>
</evidence>
<dbReference type="RefSeq" id="WP_390302463.1">
    <property type="nucleotide sequence ID" value="NZ_JBHULI010000025.1"/>
</dbReference>
<feature type="transmembrane region" description="Helical" evidence="1">
    <location>
        <begin position="375"/>
        <end position="397"/>
    </location>
</feature>
<feature type="transmembrane region" description="Helical" evidence="1">
    <location>
        <begin position="87"/>
        <end position="106"/>
    </location>
</feature>
<sequence length="406" mass="44995">MRSLIKDSKIWQWAMFSFVVAGLTGFLYRVGFLIPLPFELNLENIRHAHSHLMFFGWASLLPLYFIKLDAVPGYHAAIGVRLMRFGLWSVLMFGLLSFPFFMIWGYGSVAIGEATLPFSVIFSGLVMIGWYIFMTGYLITRYRKHGFIANVWFEGALVMLFVSSLGAWGVGLVQMLHFGGPLLGKALTHFFLATFVEGWVVLVLLGLIVNALNITEEDLMLSPVVLVGLIAIGSPLTFPYGISESMMSLNLSVAARMGGVLVAEGVLLFVYSVIMSRKGKLGIWIWPLLFLGLKSIMQLIAAVSPAGLWLSEYGIRILYLHVLLLGAFTTGVTVYLMEGLKVGKGYFYGILGSVSLVILSLILMTTFWPSALSGIWIYTALAVAAIFPVCVMGIFWWKMNKSTMKP</sequence>
<feature type="transmembrane region" description="Helical" evidence="1">
    <location>
        <begin position="48"/>
        <end position="66"/>
    </location>
</feature>
<organism evidence="2 3">
    <name type="scientific">Gracilimonas halophila</name>
    <dbReference type="NCBI Taxonomy" id="1834464"/>
    <lineage>
        <taxon>Bacteria</taxon>
        <taxon>Pseudomonadati</taxon>
        <taxon>Balneolota</taxon>
        <taxon>Balneolia</taxon>
        <taxon>Balneolales</taxon>
        <taxon>Balneolaceae</taxon>
        <taxon>Gracilimonas</taxon>
    </lineage>
</organism>
<name>A0ABW5JLT2_9BACT</name>
<accession>A0ABW5JLT2</accession>
<evidence type="ECO:0008006" key="4">
    <source>
        <dbReference type="Google" id="ProtNLM"/>
    </source>
</evidence>
<dbReference type="EMBL" id="JBHULI010000025">
    <property type="protein sequence ID" value="MFD2532987.1"/>
    <property type="molecule type" value="Genomic_DNA"/>
</dbReference>
<gene>
    <name evidence="2" type="ORF">ACFSVN_11055</name>
</gene>
<evidence type="ECO:0000313" key="2">
    <source>
        <dbReference type="EMBL" id="MFD2532987.1"/>
    </source>
</evidence>
<feature type="transmembrane region" description="Helical" evidence="1">
    <location>
        <begin position="254"/>
        <end position="274"/>
    </location>
</feature>
<feature type="transmembrane region" description="Helical" evidence="1">
    <location>
        <begin position="12"/>
        <end position="36"/>
    </location>
</feature>
<feature type="transmembrane region" description="Helical" evidence="1">
    <location>
        <begin position="151"/>
        <end position="170"/>
    </location>
</feature>
<feature type="transmembrane region" description="Helical" evidence="1">
    <location>
        <begin position="313"/>
        <end position="336"/>
    </location>
</feature>
<keyword evidence="3" id="KW-1185">Reference proteome</keyword>
<evidence type="ECO:0000313" key="3">
    <source>
        <dbReference type="Proteomes" id="UP001597460"/>
    </source>
</evidence>
<feature type="transmembrane region" description="Helical" evidence="1">
    <location>
        <begin position="219"/>
        <end position="242"/>
    </location>
</feature>
<keyword evidence="1" id="KW-0472">Membrane</keyword>
<feature type="transmembrane region" description="Helical" evidence="1">
    <location>
        <begin position="118"/>
        <end position="139"/>
    </location>
</feature>
<feature type="transmembrane region" description="Helical" evidence="1">
    <location>
        <begin position="281"/>
        <end position="301"/>
    </location>
</feature>
<reference evidence="3" key="1">
    <citation type="journal article" date="2019" name="Int. J. Syst. Evol. Microbiol.">
        <title>The Global Catalogue of Microorganisms (GCM) 10K type strain sequencing project: providing services to taxonomists for standard genome sequencing and annotation.</title>
        <authorList>
            <consortium name="The Broad Institute Genomics Platform"/>
            <consortium name="The Broad Institute Genome Sequencing Center for Infectious Disease"/>
            <person name="Wu L."/>
            <person name="Ma J."/>
        </authorList>
    </citation>
    <scope>NUCLEOTIDE SEQUENCE [LARGE SCALE GENOMIC DNA]</scope>
    <source>
        <strain evidence="3">KCTC 52042</strain>
    </source>
</reference>
<protein>
    <recommendedName>
        <fullName evidence="4">NnrS protein</fullName>
    </recommendedName>
</protein>
<dbReference type="Proteomes" id="UP001597460">
    <property type="component" value="Unassembled WGS sequence"/>
</dbReference>
<proteinExistence type="predicted"/>